<dbReference type="FunFam" id="3.40.630.10:FF:000056">
    <property type="entry name" value="Zinc carboxypeptidase"/>
    <property type="match status" value="1"/>
</dbReference>
<comment type="cofactor">
    <cofactor evidence="1">
        <name>Zn(2+)</name>
        <dbReference type="ChEBI" id="CHEBI:29105"/>
    </cofactor>
</comment>
<feature type="active site" description="Proton donor/acceptor" evidence="11">
    <location>
        <position position="413"/>
    </location>
</feature>
<keyword evidence="4" id="KW-0645">Protease</keyword>
<dbReference type="SUPFAM" id="SSF53187">
    <property type="entry name" value="Zn-dependent exopeptidases"/>
    <property type="match status" value="1"/>
</dbReference>
<evidence type="ECO:0000256" key="10">
    <source>
        <dbReference type="ARBA" id="ARBA00023157"/>
    </source>
</evidence>
<evidence type="ECO:0000256" key="8">
    <source>
        <dbReference type="ARBA" id="ARBA00022833"/>
    </source>
</evidence>
<dbReference type="Gene3D" id="3.30.70.340">
    <property type="entry name" value="Metallocarboxypeptidase-like"/>
    <property type="match status" value="1"/>
</dbReference>
<keyword evidence="7" id="KW-0378">Hydrolase</keyword>
<reference evidence="14 15" key="1">
    <citation type="journal article" date="2017" name="Nat. Ecol. Evol.">
        <title>Scallop genome provides insights into evolution of bilaterian karyotype and development.</title>
        <authorList>
            <person name="Wang S."/>
            <person name="Zhang J."/>
            <person name="Jiao W."/>
            <person name="Li J."/>
            <person name="Xun X."/>
            <person name="Sun Y."/>
            <person name="Guo X."/>
            <person name="Huan P."/>
            <person name="Dong B."/>
            <person name="Zhang L."/>
            <person name="Hu X."/>
            <person name="Sun X."/>
            <person name="Wang J."/>
            <person name="Zhao C."/>
            <person name="Wang Y."/>
            <person name="Wang D."/>
            <person name="Huang X."/>
            <person name="Wang R."/>
            <person name="Lv J."/>
            <person name="Li Y."/>
            <person name="Zhang Z."/>
            <person name="Liu B."/>
            <person name="Lu W."/>
            <person name="Hui Y."/>
            <person name="Liang J."/>
            <person name="Zhou Z."/>
            <person name="Hou R."/>
            <person name="Li X."/>
            <person name="Liu Y."/>
            <person name="Li H."/>
            <person name="Ning X."/>
            <person name="Lin Y."/>
            <person name="Zhao L."/>
            <person name="Xing Q."/>
            <person name="Dou J."/>
            <person name="Li Y."/>
            <person name="Mao J."/>
            <person name="Guo H."/>
            <person name="Dou H."/>
            <person name="Li T."/>
            <person name="Mu C."/>
            <person name="Jiang W."/>
            <person name="Fu Q."/>
            <person name="Fu X."/>
            <person name="Miao Y."/>
            <person name="Liu J."/>
            <person name="Yu Q."/>
            <person name="Li R."/>
            <person name="Liao H."/>
            <person name="Li X."/>
            <person name="Kong Y."/>
            <person name="Jiang Z."/>
            <person name="Chourrout D."/>
            <person name="Li R."/>
            <person name="Bao Z."/>
        </authorList>
    </citation>
    <scope>NUCLEOTIDE SEQUENCE [LARGE SCALE GENOMIC DNA]</scope>
    <source>
        <strain evidence="14 15">PY_sf001</strain>
    </source>
</reference>
<dbReference type="InterPro" id="IPR036990">
    <property type="entry name" value="M14A-like_propep"/>
</dbReference>
<evidence type="ECO:0000256" key="5">
    <source>
        <dbReference type="ARBA" id="ARBA00022723"/>
    </source>
</evidence>
<evidence type="ECO:0000256" key="11">
    <source>
        <dbReference type="PROSITE-ProRule" id="PRU01379"/>
    </source>
</evidence>
<dbReference type="PROSITE" id="PS00132">
    <property type="entry name" value="CARBOXYPEPT_ZN_1"/>
    <property type="match status" value="1"/>
</dbReference>
<evidence type="ECO:0000256" key="3">
    <source>
        <dbReference type="ARBA" id="ARBA00022645"/>
    </source>
</evidence>
<keyword evidence="8" id="KW-0862">Zinc</keyword>
<name>A0A210QZQ6_MIZYE</name>
<keyword evidence="15" id="KW-1185">Reference proteome</keyword>
<dbReference type="OrthoDB" id="3626597at2759"/>
<keyword evidence="5" id="KW-0479">Metal-binding</keyword>
<keyword evidence="6 12" id="KW-0732">Signal</keyword>
<comment type="similarity">
    <text evidence="2 11">Belongs to the peptidase M14 family.</text>
</comment>
<comment type="caution">
    <text evidence="14">The sequence shown here is derived from an EMBL/GenBank/DDBJ whole genome shotgun (WGS) entry which is preliminary data.</text>
</comment>
<keyword evidence="9" id="KW-0482">Metalloprotease</keyword>
<feature type="domain" description="Peptidase M14" evidence="13">
    <location>
        <begin position="152"/>
        <end position="451"/>
    </location>
</feature>
<dbReference type="AlphaFoldDB" id="A0A210QZQ6"/>
<keyword evidence="3 14" id="KW-0121">Carboxypeptidase</keyword>
<evidence type="ECO:0000313" key="15">
    <source>
        <dbReference type="Proteomes" id="UP000242188"/>
    </source>
</evidence>
<evidence type="ECO:0000256" key="2">
    <source>
        <dbReference type="ARBA" id="ARBA00005988"/>
    </source>
</evidence>
<dbReference type="Proteomes" id="UP000242188">
    <property type="component" value="Unassembled WGS sequence"/>
</dbReference>
<dbReference type="SMART" id="SM00631">
    <property type="entry name" value="Zn_pept"/>
    <property type="match status" value="1"/>
</dbReference>
<dbReference type="InterPro" id="IPR057246">
    <property type="entry name" value="CARBOXYPEPT_ZN_1"/>
</dbReference>
<organism evidence="14 15">
    <name type="scientific">Mizuhopecten yessoensis</name>
    <name type="common">Japanese scallop</name>
    <name type="synonym">Patinopecten yessoensis</name>
    <dbReference type="NCBI Taxonomy" id="6573"/>
    <lineage>
        <taxon>Eukaryota</taxon>
        <taxon>Metazoa</taxon>
        <taxon>Spiralia</taxon>
        <taxon>Lophotrochozoa</taxon>
        <taxon>Mollusca</taxon>
        <taxon>Bivalvia</taxon>
        <taxon>Autobranchia</taxon>
        <taxon>Pteriomorphia</taxon>
        <taxon>Pectinida</taxon>
        <taxon>Pectinoidea</taxon>
        <taxon>Pectinidae</taxon>
        <taxon>Mizuhopecten</taxon>
    </lineage>
</organism>
<evidence type="ECO:0000313" key="14">
    <source>
        <dbReference type="EMBL" id="OWF54230.1"/>
    </source>
</evidence>
<dbReference type="PANTHER" id="PTHR11705">
    <property type="entry name" value="PROTEASE FAMILY M14 CARBOXYPEPTIDASE A,B"/>
    <property type="match status" value="1"/>
</dbReference>
<feature type="chain" id="PRO_5012781205" evidence="12">
    <location>
        <begin position="24"/>
        <end position="453"/>
    </location>
</feature>
<evidence type="ECO:0000256" key="1">
    <source>
        <dbReference type="ARBA" id="ARBA00001947"/>
    </source>
</evidence>
<sequence>MFVFSTVICAVSLAFLTIGQIDGTRYDGHQLLRVHPTSTRQVEFLRNLHDNGNLKLDFWTFPVLDREVDIRVPPRSRSYVKGLMKKAGLSTRVAMDDIQSSIQNELEDMANARLSKTGPATYNFMCEAFGVNCPPYETGSGSTRTSGEIVGRFSRHSEIDSWLTAIESEFGELATVESIGQSYEGRDMKIIKIGKASPNPKPVIWVEAGIHAREWISPAVAVWTIDKFIRNYGLDDDVTYMLDTFDWFFLPSANPDGYEYTFTNDRLWRKTRSPQRRGCYGVDPNRNFDVDFGGAGTSRDPCADTYPGTQAFSEPETDNIRKSIWSVRDRAVVFLSFHAYSQLMLTPYGYTSSKPSDYPEMLRIADASMSALREVHGNTFRVGTPPDILYAASGGTYDWAKLKAGVKYSYTYELRPAEAAWNQSGFIVGEDQIVPSGEEVWASLVTIAKEVQL</sequence>
<dbReference type="GO" id="GO:0006508">
    <property type="term" value="P:proteolysis"/>
    <property type="evidence" value="ECO:0007669"/>
    <property type="project" value="UniProtKB-KW"/>
</dbReference>
<dbReference type="CDD" id="cd03860">
    <property type="entry name" value="M14_CP_A-B_like"/>
    <property type="match status" value="1"/>
</dbReference>
<dbReference type="FunFam" id="3.30.70.340:FF:000001">
    <property type="entry name" value="Carboxypeptidase A5"/>
    <property type="match status" value="1"/>
</dbReference>
<evidence type="ECO:0000256" key="9">
    <source>
        <dbReference type="ARBA" id="ARBA00023049"/>
    </source>
</evidence>
<dbReference type="SUPFAM" id="SSF54897">
    <property type="entry name" value="Protease propeptides/inhibitors"/>
    <property type="match status" value="1"/>
</dbReference>
<keyword evidence="10" id="KW-1015">Disulfide bond</keyword>
<gene>
    <name evidence="14" type="ORF">KP79_PYT22977</name>
</gene>
<dbReference type="Gene3D" id="3.40.630.10">
    <property type="entry name" value="Zn peptidases"/>
    <property type="match status" value="1"/>
</dbReference>
<evidence type="ECO:0000256" key="4">
    <source>
        <dbReference type="ARBA" id="ARBA00022670"/>
    </source>
</evidence>
<dbReference type="GO" id="GO:0004181">
    <property type="term" value="F:metallocarboxypeptidase activity"/>
    <property type="evidence" value="ECO:0007669"/>
    <property type="project" value="InterPro"/>
</dbReference>
<dbReference type="Pfam" id="PF02244">
    <property type="entry name" value="Propep_M14"/>
    <property type="match status" value="1"/>
</dbReference>
<feature type="signal peptide" evidence="12">
    <location>
        <begin position="1"/>
        <end position="23"/>
    </location>
</feature>
<dbReference type="PROSITE" id="PS52035">
    <property type="entry name" value="PEPTIDASE_M14"/>
    <property type="match status" value="1"/>
</dbReference>
<dbReference type="EMBL" id="NEDP02001138">
    <property type="protein sequence ID" value="OWF54230.1"/>
    <property type="molecule type" value="Genomic_DNA"/>
</dbReference>
<evidence type="ECO:0000256" key="12">
    <source>
        <dbReference type="SAM" id="SignalP"/>
    </source>
</evidence>
<evidence type="ECO:0000256" key="6">
    <source>
        <dbReference type="ARBA" id="ARBA00022729"/>
    </source>
</evidence>
<dbReference type="PANTHER" id="PTHR11705:SF91">
    <property type="entry name" value="FI01817P-RELATED"/>
    <property type="match status" value="1"/>
</dbReference>
<dbReference type="GO" id="GO:0005615">
    <property type="term" value="C:extracellular space"/>
    <property type="evidence" value="ECO:0007669"/>
    <property type="project" value="TreeGrafter"/>
</dbReference>
<proteinExistence type="inferred from homology"/>
<dbReference type="PRINTS" id="PR00765">
    <property type="entry name" value="CRBOXYPTASEA"/>
</dbReference>
<dbReference type="GO" id="GO:0008270">
    <property type="term" value="F:zinc ion binding"/>
    <property type="evidence" value="ECO:0007669"/>
    <property type="project" value="InterPro"/>
</dbReference>
<dbReference type="InterPro" id="IPR000834">
    <property type="entry name" value="Peptidase_M14"/>
</dbReference>
<dbReference type="InterPro" id="IPR003146">
    <property type="entry name" value="M14A_act_pep"/>
</dbReference>
<evidence type="ECO:0000259" key="13">
    <source>
        <dbReference type="PROSITE" id="PS52035"/>
    </source>
</evidence>
<dbReference type="Pfam" id="PF00246">
    <property type="entry name" value="Peptidase_M14"/>
    <property type="match status" value="1"/>
</dbReference>
<evidence type="ECO:0000256" key="7">
    <source>
        <dbReference type="ARBA" id="ARBA00022801"/>
    </source>
</evidence>
<accession>A0A210QZQ6</accession>
<protein>
    <submittedName>
        <fullName evidence="14">Carboxypeptidase A2</fullName>
    </submittedName>
</protein>